<proteinExistence type="predicted"/>
<sequence>MQFDKLRNNLPHSWVLFCMDYGQNYNCHFQDEAQSAHWSYQQATITSIVAYYHCPDDQCSEVTRESMVFISDDRSHDHKAVHHFVTLANEHISRQGVQINREIHFSDGAGSQYKNKSSFNDASYGVKDYGFPVEKHFFGSRHGKGPCDGEIGVLKKCAAVAVKGRQVIIRDAHDLFKYGQNFLSLPRDVQEHSHAKRTFFFVREGEVLTDFRMDATFVGKRSNYALKSGMSLEMADGQEADATSSEANGQTKPTYTYAKGSFVMCTWQRCGDNLYKWPSQRDVSWEPRENVVCPLDFPDLANKREQFRFKKSDLTIIEKPSSSRTISI</sequence>
<dbReference type="Proteomes" id="UP000230750">
    <property type="component" value="Unassembled WGS sequence"/>
</dbReference>
<accession>A0A2G8JZZ1</accession>
<evidence type="ECO:0000313" key="1">
    <source>
        <dbReference type="EMBL" id="PIK41310.1"/>
    </source>
</evidence>
<dbReference type="OrthoDB" id="6152551at2759"/>
<dbReference type="PANTHER" id="PTHR46601:SF1">
    <property type="entry name" value="ADF-H DOMAIN-CONTAINING PROTEIN"/>
    <property type="match status" value="1"/>
</dbReference>
<reference evidence="1 2" key="1">
    <citation type="journal article" date="2017" name="PLoS Biol.">
        <title>The sea cucumber genome provides insights into morphological evolution and visceral regeneration.</title>
        <authorList>
            <person name="Zhang X."/>
            <person name="Sun L."/>
            <person name="Yuan J."/>
            <person name="Sun Y."/>
            <person name="Gao Y."/>
            <person name="Zhang L."/>
            <person name="Li S."/>
            <person name="Dai H."/>
            <person name="Hamel J.F."/>
            <person name="Liu C."/>
            <person name="Yu Y."/>
            <person name="Liu S."/>
            <person name="Lin W."/>
            <person name="Guo K."/>
            <person name="Jin S."/>
            <person name="Xu P."/>
            <person name="Storey K.B."/>
            <person name="Huan P."/>
            <person name="Zhang T."/>
            <person name="Zhou Y."/>
            <person name="Zhang J."/>
            <person name="Lin C."/>
            <person name="Li X."/>
            <person name="Xing L."/>
            <person name="Huo D."/>
            <person name="Sun M."/>
            <person name="Wang L."/>
            <person name="Mercier A."/>
            <person name="Li F."/>
            <person name="Yang H."/>
            <person name="Xiang J."/>
        </authorList>
    </citation>
    <scope>NUCLEOTIDE SEQUENCE [LARGE SCALE GENOMIC DNA]</scope>
    <source>
        <strain evidence="1">Shaxun</strain>
        <tissue evidence="1">Muscle</tissue>
    </source>
</reference>
<keyword evidence="2" id="KW-1185">Reference proteome</keyword>
<evidence type="ECO:0000313" key="2">
    <source>
        <dbReference type="Proteomes" id="UP000230750"/>
    </source>
</evidence>
<name>A0A2G8JZZ1_STIJA</name>
<comment type="caution">
    <text evidence="1">The sequence shown here is derived from an EMBL/GenBank/DDBJ whole genome shotgun (WGS) entry which is preliminary data.</text>
</comment>
<dbReference type="AlphaFoldDB" id="A0A2G8JZZ1"/>
<organism evidence="1 2">
    <name type="scientific">Stichopus japonicus</name>
    <name type="common">Sea cucumber</name>
    <dbReference type="NCBI Taxonomy" id="307972"/>
    <lineage>
        <taxon>Eukaryota</taxon>
        <taxon>Metazoa</taxon>
        <taxon>Echinodermata</taxon>
        <taxon>Eleutherozoa</taxon>
        <taxon>Echinozoa</taxon>
        <taxon>Holothuroidea</taxon>
        <taxon>Aspidochirotacea</taxon>
        <taxon>Aspidochirotida</taxon>
        <taxon>Stichopodidae</taxon>
        <taxon>Apostichopus</taxon>
    </lineage>
</organism>
<dbReference type="EMBL" id="MRZV01001030">
    <property type="protein sequence ID" value="PIK41310.1"/>
    <property type="molecule type" value="Genomic_DNA"/>
</dbReference>
<dbReference type="PANTHER" id="PTHR46601">
    <property type="entry name" value="ULP_PROTEASE DOMAIN-CONTAINING PROTEIN"/>
    <property type="match status" value="1"/>
</dbReference>
<gene>
    <name evidence="1" type="ORF">BSL78_21840</name>
</gene>
<protein>
    <submittedName>
        <fullName evidence="1">Uncharacterized protein</fullName>
    </submittedName>
</protein>